<dbReference type="InterPro" id="IPR015421">
    <property type="entry name" value="PyrdxlP-dep_Trfase_major"/>
</dbReference>
<dbReference type="CDD" id="cd00613">
    <property type="entry name" value="GDC-P"/>
    <property type="match status" value="1"/>
</dbReference>
<dbReference type="PANTHER" id="PTHR42806">
    <property type="entry name" value="GLYCINE CLEAVAGE SYSTEM P-PROTEIN"/>
    <property type="match status" value="1"/>
</dbReference>
<dbReference type="PANTHER" id="PTHR42806:SF1">
    <property type="entry name" value="GLYCINE DEHYDROGENASE (DECARBOXYLATING)"/>
    <property type="match status" value="1"/>
</dbReference>
<comment type="subunit">
    <text evidence="3">The glycine cleavage system is composed of four proteins: P, T, L and H. In this organism, the P 'protein' is a heterodimer of two subunits.</text>
</comment>
<dbReference type="Proteomes" id="UP000577419">
    <property type="component" value="Unassembled WGS sequence"/>
</dbReference>
<dbReference type="InterPro" id="IPR020581">
    <property type="entry name" value="GDC_P"/>
</dbReference>
<evidence type="ECO:0000313" key="6">
    <source>
        <dbReference type="Proteomes" id="UP000577419"/>
    </source>
</evidence>
<accession>A0A7J4ISI6</accession>
<sequence>MDFVPNTKKQQEEMLQAIGVKSIDELFADIPQKIRLRKELALSGGLSEQEVKQHLVELSKKNANASEYSYFIGAGAYNHFIPAAVWALAGRSEFVTAYTPYQPEISQGMLQSIFEWQTVVCMLTGMDAANASTYDAAEATAEAVLMSKNLSRRTKVFVSEALNPQFKDVARTYANANHIEFVEVKTENGITSLKDLQKKLDENTAGFIVQNPNFFGCIEDLKEIGEAVRANGSVFTVCVSELVSLGLLKPPGELGADIVVGDAQSFGIPISFGGPYAGFVATKFSNVRELPGRIVGQTVDGKGRNGYIMTLQAREQHIRREKAHSNLCTNQALFALAATINIVLLGKKGVMQLAEQNAKLAHYAAEKISKLKGFEVEFKSPFFNEFVVKCGNAGEVQAGLLKKKIIGGYLLENDFPNLKNRLLFCVTEMNSREQIDELLGALK</sequence>
<evidence type="ECO:0000259" key="4">
    <source>
        <dbReference type="Pfam" id="PF02347"/>
    </source>
</evidence>
<dbReference type="GO" id="GO:0019464">
    <property type="term" value="P:glycine decarboxylation via glycine cleavage system"/>
    <property type="evidence" value="ECO:0007669"/>
    <property type="project" value="UniProtKB-UniRule"/>
</dbReference>
<protein>
    <recommendedName>
        <fullName evidence="3">Probable glycine dehydrogenase (decarboxylating) subunit 1</fullName>
        <ecNumber evidence="3">1.4.4.2</ecNumber>
    </recommendedName>
    <alternativeName>
        <fullName evidence="3">Glycine cleavage system P-protein subunit 1</fullName>
    </alternativeName>
    <alternativeName>
        <fullName evidence="3">Glycine decarboxylase subunit 1</fullName>
    </alternativeName>
    <alternativeName>
        <fullName evidence="3">Glycine dehydrogenase (aminomethyl-transferring) subunit 1</fullName>
    </alternativeName>
</protein>
<keyword evidence="1 3" id="KW-0560">Oxidoreductase</keyword>
<dbReference type="AlphaFoldDB" id="A0A7J4ISI6"/>
<dbReference type="InterPro" id="IPR015424">
    <property type="entry name" value="PyrdxlP-dep_Trfase"/>
</dbReference>
<dbReference type="GO" id="GO:0004375">
    <property type="term" value="F:glycine dehydrogenase (decarboxylating) activity"/>
    <property type="evidence" value="ECO:0007669"/>
    <property type="project" value="UniProtKB-EC"/>
</dbReference>
<reference evidence="6" key="1">
    <citation type="journal article" date="2020" name="bioRxiv">
        <title>A rank-normalized archaeal taxonomy based on genome phylogeny resolves widespread incomplete and uneven classifications.</title>
        <authorList>
            <person name="Rinke C."/>
            <person name="Chuvochina M."/>
            <person name="Mussig A.J."/>
            <person name="Chaumeil P.-A."/>
            <person name="Waite D.W."/>
            <person name="Whitman W.B."/>
            <person name="Parks D.H."/>
            <person name="Hugenholtz P."/>
        </authorList>
    </citation>
    <scope>NUCLEOTIDE SEQUENCE [LARGE SCALE GENOMIC DNA]</scope>
</reference>
<evidence type="ECO:0000256" key="2">
    <source>
        <dbReference type="ARBA" id="ARBA00049026"/>
    </source>
</evidence>
<comment type="function">
    <text evidence="3">The glycine cleavage system catalyzes the degradation of glycine. The P protein binds the alpha-amino group of glycine through its pyridoxal phosphate cofactor; CO(2) is released and the remaining methylamine moiety is then transferred to the lipoamide cofactor of the H protein.</text>
</comment>
<proteinExistence type="inferred from homology"/>
<dbReference type="PIRSF" id="PIRSF006815">
    <property type="entry name" value="GcvPA"/>
    <property type="match status" value="1"/>
</dbReference>
<feature type="domain" description="Glycine cleavage system P-protein N-terminal" evidence="4">
    <location>
        <begin position="3"/>
        <end position="441"/>
    </location>
</feature>
<evidence type="ECO:0000313" key="5">
    <source>
        <dbReference type="EMBL" id="HIH07790.1"/>
    </source>
</evidence>
<dbReference type="SUPFAM" id="SSF53383">
    <property type="entry name" value="PLP-dependent transferases"/>
    <property type="match status" value="1"/>
</dbReference>
<evidence type="ECO:0000256" key="1">
    <source>
        <dbReference type="ARBA" id="ARBA00023002"/>
    </source>
</evidence>
<gene>
    <name evidence="3" type="primary">gcvPA</name>
    <name evidence="5" type="ORF">HA237_00300</name>
</gene>
<dbReference type="Gene3D" id="3.90.1150.10">
    <property type="entry name" value="Aspartate Aminotransferase, domain 1"/>
    <property type="match status" value="1"/>
</dbReference>
<dbReference type="InterPro" id="IPR023010">
    <property type="entry name" value="GcvPA"/>
</dbReference>
<name>A0A7J4ISI6_9ARCH</name>
<dbReference type="InterPro" id="IPR049315">
    <property type="entry name" value="GDC-P_N"/>
</dbReference>
<dbReference type="EMBL" id="DUFG01000002">
    <property type="protein sequence ID" value="HIH07790.1"/>
    <property type="molecule type" value="Genomic_DNA"/>
</dbReference>
<evidence type="ECO:0000256" key="3">
    <source>
        <dbReference type="HAMAP-Rule" id="MF_00712"/>
    </source>
</evidence>
<dbReference type="HAMAP" id="MF_00712">
    <property type="entry name" value="GcvPA"/>
    <property type="match status" value="1"/>
</dbReference>
<organism evidence="5 6">
    <name type="scientific">Candidatus Iainarchaeum sp</name>
    <dbReference type="NCBI Taxonomy" id="3101447"/>
    <lineage>
        <taxon>Archaea</taxon>
        <taxon>Candidatus Iainarchaeota</taxon>
        <taxon>Candidatus Iainarchaeia</taxon>
        <taxon>Candidatus Iainarchaeales</taxon>
        <taxon>Candidatus Iainarchaeaceae</taxon>
        <taxon>Candidatus Iainarchaeum</taxon>
    </lineage>
</organism>
<dbReference type="EC" id="1.4.4.2" evidence="3"/>
<comment type="caution">
    <text evidence="5">The sequence shown here is derived from an EMBL/GenBank/DDBJ whole genome shotgun (WGS) entry which is preliminary data.</text>
</comment>
<dbReference type="InterPro" id="IPR015422">
    <property type="entry name" value="PyrdxlP-dep_Trfase_small"/>
</dbReference>
<dbReference type="Gene3D" id="3.40.640.10">
    <property type="entry name" value="Type I PLP-dependent aspartate aminotransferase-like (Major domain)"/>
    <property type="match status" value="1"/>
</dbReference>
<comment type="similarity">
    <text evidence="3">Belongs to the GcvP family. N-terminal subunit subfamily.</text>
</comment>
<dbReference type="GO" id="GO:0009116">
    <property type="term" value="P:nucleoside metabolic process"/>
    <property type="evidence" value="ECO:0007669"/>
    <property type="project" value="InterPro"/>
</dbReference>
<comment type="catalytic activity">
    <reaction evidence="2 3">
        <text>N(6)-[(R)-lipoyl]-L-lysyl-[glycine-cleavage complex H protein] + glycine + H(+) = N(6)-[(R)-S(8)-aminomethyldihydrolipoyl]-L-lysyl-[glycine-cleavage complex H protein] + CO2</text>
        <dbReference type="Rhea" id="RHEA:24304"/>
        <dbReference type="Rhea" id="RHEA-COMP:10494"/>
        <dbReference type="Rhea" id="RHEA-COMP:10495"/>
        <dbReference type="ChEBI" id="CHEBI:15378"/>
        <dbReference type="ChEBI" id="CHEBI:16526"/>
        <dbReference type="ChEBI" id="CHEBI:57305"/>
        <dbReference type="ChEBI" id="CHEBI:83099"/>
        <dbReference type="ChEBI" id="CHEBI:83143"/>
        <dbReference type="EC" id="1.4.4.2"/>
    </reaction>
</comment>
<dbReference type="Pfam" id="PF02347">
    <property type="entry name" value="GDC-P"/>
    <property type="match status" value="1"/>
</dbReference>
<dbReference type="NCBIfam" id="NF001696">
    <property type="entry name" value="PRK00451.1"/>
    <property type="match status" value="1"/>
</dbReference>